<keyword evidence="1" id="KW-0597">Phosphoprotein</keyword>
<dbReference type="SUPFAM" id="SSF52172">
    <property type="entry name" value="CheY-like"/>
    <property type="match status" value="1"/>
</dbReference>
<evidence type="ECO:0000259" key="2">
    <source>
        <dbReference type="PROSITE" id="PS50110"/>
    </source>
</evidence>
<name>A0ABW6W3Z8_9ACTN</name>
<organism evidence="3 4">
    <name type="scientific">Paractinoplanes globisporus</name>
    <dbReference type="NCBI Taxonomy" id="113565"/>
    <lineage>
        <taxon>Bacteria</taxon>
        <taxon>Bacillati</taxon>
        <taxon>Actinomycetota</taxon>
        <taxon>Actinomycetes</taxon>
        <taxon>Micromonosporales</taxon>
        <taxon>Micromonosporaceae</taxon>
        <taxon>Paractinoplanes</taxon>
    </lineage>
</organism>
<comment type="caution">
    <text evidence="3">The sequence shown here is derived from an EMBL/GenBank/DDBJ whole genome shotgun (WGS) entry which is preliminary data.</text>
</comment>
<dbReference type="InterPro" id="IPR001789">
    <property type="entry name" value="Sig_transdc_resp-reg_receiver"/>
</dbReference>
<dbReference type="Pfam" id="PF00072">
    <property type="entry name" value="Response_reg"/>
    <property type="match status" value="1"/>
</dbReference>
<evidence type="ECO:0000256" key="1">
    <source>
        <dbReference type="PROSITE-ProRule" id="PRU00169"/>
    </source>
</evidence>
<dbReference type="PANTHER" id="PTHR43228">
    <property type="entry name" value="TWO-COMPONENT RESPONSE REGULATOR"/>
    <property type="match status" value="1"/>
</dbReference>
<reference evidence="3 4" key="1">
    <citation type="submission" date="2024-10" db="EMBL/GenBank/DDBJ databases">
        <title>The Natural Products Discovery Center: Release of the First 8490 Sequenced Strains for Exploring Actinobacteria Biosynthetic Diversity.</title>
        <authorList>
            <person name="Kalkreuter E."/>
            <person name="Kautsar S.A."/>
            <person name="Yang D."/>
            <person name="Bader C.D."/>
            <person name="Teijaro C.N."/>
            <person name="Fluegel L."/>
            <person name="Davis C.M."/>
            <person name="Simpson J.R."/>
            <person name="Lauterbach L."/>
            <person name="Steele A.D."/>
            <person name="Gui C."/>
            <person name="Meng S."/>
            <person name="Li G."/>
            <person name="Viehrig K."/>
            <person name="Ye F."/>
            <person name="Su P."/>
            <person name="Kiefer A.F."/>
            <person name="Nichols A."/>
            <person name="Cepeda A.J."/>
            <person name="Yan W."/>
            <person name="Fan B."/>
            <person name="Jiang Y."/>
            <person name="Adhikari A."/>
            <person name="Zheng C.-J."/>
            <person name="Schuster L."/>
            <person name="Cowan T.M."/>
            <person name="Smanski M.J."/>
            <person name="Chevrette M.G."/>
            <person name="De Carvalho L.P.S."/>
            <person name="Shen B."/>
        </authorList>
    </citation>
    <scope>NUCLEOTIDE SEQUENCE [LARGE SCALE GENOMIC DNA]</scope>
    <source>
        <strain evidence="3 4">NPDC000087</strain>
    </source>
</reference>
<dbReference type="InterPro" id="IPR011006">
    <property type="entry name" value="CheY-like_superfamily"/>
</dbReference>
<protein>
    <submittedName>
        <fullName evidence="3">Response regulator transcription factor</fullName>
    </submittedName>
</protein>
<sequence length="119" mass="12857">MTARRRVVVVDDHEPFRALVRELLQSAGYEVVGEAGDGEQAVGACTRLRPDVVLLDVQLPGMDGFAVADRLAALDGPPVVVLISNRDVRAYRRRLLASPVRGFIHKPELSAAALAAMLD</sequence>
<evidence type="ECO:0000313" key="3">
    <source>
        <dbReference type="EMBL" id="MFF5288024.1"/>
    </source>
</evidence>
<dbReference type="EMBL" id="JBIAZU010000001">
    <property type="protein sequence ID" value="MFF5288024.1"/>
    <property type="molecule type" value="Genomic_DNA"/>
</dbReference>
<dbReference type="InterPro" id="IPR058245">
    <property type="entry name" value="NreC/VraR/RcsB-like_REC"/>
</dbReference>
<gene>
    <name evidence="3" type="ORF">ACFY35_01205</name>
</gene>
<dbReference type="PROSITE" id="PS50110">
    <property type="entry name" value="RESPONSE_REGULATORY"/>
    <property type="match status" value="1"/>
</dbReference>
<dbReference type="PANTHER" id="PTHR43228:SF1">
    <property type="entry name" value="TWO-COMPONENT RESPONSE REGULATOR ARR22"/>
    <property type="match status" value="1"/>
</dbReference>
<dbReference type="Proteomes" id="UP001602245">
    <property type="component" value="Unassembled WGS sequence"/>
</dbReference>
<dbReference type="CDD" id="cd17535">
    <property type="entry name" value="REC_NarL-like"/>
    <property type="match status" value="1"/>
</dbReference>
<evidence type="ECO:0000313" key="4">
    <source>
        <dbReference type="Proteomes" id="UP001602245"/>
    </source>
</evidence>
<dbReference type="Gene3D" id="3.40.50.2300">
    <property type="match status" value="1"/>
</dbReference>
<accession>A0ABW6W3Z8</accession>
<dbReference type="InterPro" id="IPR052048">
    <property type="entry name" value="ST_Response_Regulator"/>
</dbReference>
<dbReference type="SMART" id="SM00448">
    <property type="entry name" value="REC"/>
    <property type="match status" value="1"/>
</dbReference>
<proteinExistence type="predicted"/>
<keyword evidence="4" id="KW-1185">Reference proteome</keyword>
<feature type="domain" description="Response regulatory" evidence="2">
    <location>
        <begin position="6"/>
        <end position="119"/>
    </location>
</feature>
<feature type="modified residue" description="4-aspartylphosphate" evidence="1">
    <location>
        <position position="56"/>
    </location>
</feature>
<dbReference type="RefSeq" id="WP_020518456.1">
    <property type="nucleotide sequence ID" value="NZ_JBIAZU010000001.1"/>
</dbReference>